<accession>A0A848M4F2</accession>
<evidence type="ECO:0000256" key="3">
    <source>
        <dbReference type="SAM" id="Phobius"/>
    </source>
</evidence>
<feature type="transmembrane region" description="Helical" evidence="3">
    <location>
        <begin position="20"/>
        <end position="39"/>
    </location>
</feature>
<evidence type="ECO:0000313" key="5">
    <source>
        <dbReference type="Proteomes" id="UP000565468"/>
    </source>
</evidence>
<dbReference type="AlphaFoldDB" id="A0A848M4F2"/>
<evidence type="ECO:0000256" key="1">
    <source>
        <dbReference type="SAM" id="Coils"/>
    </source>
</evidence>
<proteinExistence type="predicted"/>
<dbReference type="EMBL" id="JABBPN010000005">
    <property type="protein sequence ID" value="NMO95797.1"/>
    <property type="molecule type" value="Genomic_DNA"/>
</dbReference>
<evidence type="ECO:0000256" key="2">
    <source>
        <dbReference type="SAM" id="MobiDB-lite"/>
    </source>
</evidence>
<evidence type="ECO:0000313" key="4">
    <source>
        <dbReference type="EMBL" id="NMO95797.1"/>
    </source>
</evidence>
<dbReference type="Proteomes" id="UP000565468">
    <property type="component" value="Unassembled WGS sequence"/>
</dbReference>
<name>A0A848M4F2_PAELE</name>
<sequence length="742" mass="81929">MKRKALDSGRSAGTGEDGAVSIFLIIALSVVFMFVAVFIDYARIAAMKVQSERLTHAAVRSVMSAYDQQLQQEYGLYAFGETSGDLIMGKTLNESLKPGERGDAFKLLPLHLDSSGLELQRPLGTYEIFNRQISEEMKYKAPIDFTLELISKFKPLSQSMKETSNTVDVLKKLRKLYDQREKALDDMLEKQREAGKLALPFPKVIMQPPGSGIEDESLGGGIETAADAAAQYNDYLDKSLEDASRAEDEEKQYTGLINDYLDSVSSLRSVISGQADSLRRKQEKLLQEAEEHLEKARTLNEDMKKVIQEVETRSTNGGYDQVTSHPVPGSDNSSLGDAEMIQSIRKQAEKLIHSDTFMNGFQVEISRQTSSSSSIHHQLSALVSSMGGAGMESTVLSASQGIEDYISKYGAAGAGNILDRQQAALEQFRTSDHERKETEKKAQIKLKEAAKVMESIRSGDKNYSQALQQFKELQGYYEESLSFNAADSGSPSGKEWDSDPYDSGKSSMDSMDGIFGSMSSLLGGVRDELFQNEYAVHYFQHFDITRLSGLAGNGNSSASGSLGDQLQVKDQEVEYILYGFHNPTANIAAAYGEIFASRLAIRTMEGFVVNSKMGNPLLILASAILYGIEKAIEDMITLCEKGSIEFSKYVPVTITYRDHLRIFLLLHGSKEKKMSRMLALIEFNTGINPAERGTYASSQVVFAMNLWFLPGVTKSLGSVFQSGSDEVQGSKYIVTRKADFSY</sequence>
<keyword evidence="3" id="KW-1133">Transmembrane helix</keyword>
<feature type="region of interest" description="Disordered" evidence="2">
    <location>
        <begin position="484"/>
        <end position="505"/>
    </location>
</feature>
<feature type="coiled-coil region" evidence="1">
    <location>
        <begin position="275"/>
        <end position="313"/>
    </location>
</feature>
<keyword evidence="3" id="KW-0812">Transmembrane</keyword>
<comment type="caution">
    <text evidence="4">The sequence shown here is derived from an EMBL/GenBank/DDBJ whole genome shotgun (WGS) entry which is preliminary data.</text>
</comment>
<keyword evidence="1" id="KW-0175">Coiled coil</keyword>
<keyword evidence="3" id="KW-0472">Membrane</keyword>
<organism evidence="4 5">
    <name type="scientific">Paenibacillus lemnae</name>
    <dbReference type="NCBI Taxonomy" id="1330551"/>
    <lineage>
        <taxon>Bacteria</taxon>
        <taxon>Bacillati</taxon>
        <taxon>Bacillota</taxon>
        <taxon>Bacilli</taxon>
        <taxon>Bacillales</taxon>
        <taxon>Paenibacillaceae</taxon>
        <taxon>Paenibacillus</taxon>
    </lineage>
</organism>
<reference evidence="4 5" key="1">
    <citation type="submission" date="2020-04" db="EMBL/GenBank/DDBJ databases">
        <title>Paenibacillus algicola sp. nov., a novel marine bacterium producing alginate lyase.</title>
        <authorList>
            <person name="Huang H."/>
        </authorList>
    </citation>
    <scope>NUCLEOTIDE SEQUENCE [LARGE SCALE GENOMIC DNA]</scope>
    <source>
        <strain evidence="4 5">L7-75</strain>
    </source>
</reference>
<keyword evidence="5" id="KW-1185">Reference proteome</keyword>
<gene>
    <name evidence="4" type="ORF">HII30_08445</name>
</gene>
<protein>
    <submittedName>
        <fullName evidence="4">Uncharacterized protein</fullName>
    </submittedName>
</protein>